<protein>
    <submittedName>
        <fullName evidence="4">Sulfatase</fullName>
    </submittedName>
</protein>
<dbReference type="AlphaFoldDB" id="A0A3E3I6V8"/>
<sequence>MKAIMVMYDSLNRHMLSPYGCDWTQTPNFKRLADRCVTFDKCYVGSLPCMPARREIHTGRYNFLHRSWGPMEPYDDSMPEILKKNGIYSHLISDHYHYWEDGGCTYHNRYSSWENVRGQEGDHWKACVGEKELPPHLGECIKQDMVNREYADTVEKMAQTQTFQAGMEFLDRNHESDNWFLQVETFDPHEPFYVQDEDLMGFEPEYDGPFFDWPGYHPVTEEEKPYVRHVRNKYAALLRMCDRSLGRILDKMDEYNLWEDTMLIVNTDHGFMLGEHDWWAKSNHINYYEEIVHTPLFIYDPRSRAAGRCDCLVQTIDLAPTVLDFFGLPVPDDMLGHPLGDTIAEGKPVRSTCLYGTCGSQISCTDGHYAYILAPADKNNNPLYNYTLMPTHMRSMFPTQELQELELSEPFSFTKGCRLLKIKNQEKKEYLDENGEHPYETLLFDLEKDPGELSPISDPALEAYFRKEIARLMKENDAPAEQYERMGLLEEAKEIQ</sequence>
<proteinExistence type="predicted"/>
<dbReference type="Pfam" id="PF00884">
    <property type="entry name" value="Sulfatase"/>
    <property type="match status" value="1"/>
</dbReference>
<dbReference type="GeneID" id="97987093"/>
<keyword evidence="1" id="KW-0479">Metal-binding</keyword>
<dbReference type="GO" id="GO:0008484">
    <property type="term" value="F:sulfuric ester hydrolase activity"/>
    <property type="evidence" value="ECO:0007669"/>
    <property type="project" value="TreeGrafter"/>
</dbReference>
<name>A0A3E3I6V8_9FIRM</name>
<gene>
    <name evidence="4" type="ORF">DXC51_09420</name>
</gene>
<dbReference type="PANTHER" id="PTHR45953">
    <property type="entry name" value="IDURONATE 2-SULFATASE"/>
    <property type="match status" value="1"/>
</dbReference>
<dbReference type="EMBL" id="QVLV01000005">
    <property type="protein sequence ID" value="RGE61758.1"/>
    <property type="molecule type" value="Genomic_DNA"/>
</dbReference>
<evidence type="ECO:0000256" key="1">
    <source>
        <dbReference type="ARBA" id="ARBA00022723"/>
    </source>
</evidence>
<dbReference type="SUPFAM" id="SSF53649">
    <property type="entry name" value="Alkaline phosphatase-like"/>
    <property type="match status" value="1"/>
</dbReference>
<dbReference type="GO" id="GO:0005737">
    <property type="term" value="C:cytoplasm"/>
    <property type="evidence" value="ECO:0007669"/>
    <property type="project" value="TreeGrafter"/>
</dbReference>
<keyword evidence="5" id="KW-1185">Reference proteome</keyword>
<reference evidence="4" key="1">
    <citation type="submission" date="2018-08" db="EMBL/GenBank/DDBJ databases">
        <title>A genome reference for cultivated species of the human gut microbiota.</title>
        <authorList>
            <person name="Zou Y."/>
            <person name="Xue W."/>
            <person name="Luo G."/>
        </authorList>
    </citation>
    <scope>NUCLEOTIDE SEQUENCE [LARGE SCALE GENOMIC DNA]</scope>
    <source>
        <strain evidence="4">TF05-5AC</strain>
    </source>
</reference>
<organism evidence="4 5">
    <name type="scientific">Eisenbergiella massiliensis</name>
    <dbReference type="NCBI Taxonomy" id="1720294"/>
    <lineage>
        <taxon>Bacteria</taxon>
        <taxon>Bacillati</taxon>
        <taxon>Bacillota</taxon>
        <taxon>Clostridia</taxon>
        <taxon>Lachnospirales</taxon>
        <taxon>Lachnospiraceae</taxon>
        <taxon>Eisenbergiella</taxon>
    </lineage>
</organism>
<dbReference type="PANTHER" id="PTHR45953:SF1">
    <property type="entry name" value="IDURONATE 2-SULFATASE"/>
    <property type="match status" value="1"/>
</dbReference>
<dbReference type="RefSeq" id="WP_117544357.1">
    <property type="nucleotide sequence ID" value="NZ_JBKUNB010000014.1"/>
</dbReference>
<dbReference type="InterPro" id="IPR017850">
    <property type="entry name" value="Alkaline_phosphatase_core_sf"/>
</dbReference>
<keyword evidence="2" id="KW-0378">Hydrolase</keyword>
<dbReference type="Proteomes" id="UP000260812">
    <property type="component" value="Unassembled WGS sequence"/>
</dbReference>
<accession>A0A3E3I6V8</accession>
<evidence type="ECO:0000259" key="3">
    <source>
        <dbReference type="Pfam" id="PF00884"/>
    </source>
</evidence>
<evidence type="ECO:0000313" key="5">
    <source>
        <dbReference type="Proteomes" id="UP000260812"/>
    </source>
</evidence>
<dbReference type="CDD" id="cd16148">
    <property type="entry name" value="sulfatase_like"/>
    <property type="match status" value="1"/>
</dbReference>
<dbReference type="GO" id="GO:0046872">
    <property type="term" value="F:metal ion binding"/>
    <property type="evidence" value="ECO:0007669"/>
    <property type="project" value="UniProtKB-KW"/>
</dbReference>
<dbReference type="InterPro" id="IPR000917">
    <property type="entry name" value="Sulfatase_N"/>
</dbReference>
<dbReference type="Gene3D" id="3.40.720.10">
    <property type="entry name" value="Alkaline Phosphatase, subunit A"/>
    <property type="match status" value="1"/>
</dbReference>
<feature type="domain" description="Sulfatase N-terminal" evidence="3">
    <location>
        <begin position="4"/>
        <end position="327"/>
    </location>
</feature>
<comment type="caution">
    <text evidence="4">The sequence shown here is derived from an EMBL/GenBank/DDBJ whole genome shotgun (WGS) entry which is preliminary data.</text>
</comment>
<evidence type="ECO:0000256" key="2">
    <source>
        <dbReference type="ARBA" id="ARBA00022801"/>
    </source>
</evidence>
<evidence type="ECO:0000313" key="4">
    <source>
        <dbReference type="EMBL" id="RGE61758.1"/>
    </source>
</evidence>